<dbReference type="InterPro" id="IPR000719">
    <property type="entry name" value="Prot_kinase_dom"/>
</dbReference>
<dbReference type="AlphaFoldDB" id="A0AAQ3T4N6"/>
<evidence type="ECO:0000313" key="9">
    <source>
        <dbReference type="Proteomes" id="UP001341281"/>
    </source>
</evidence>
<keyword evidence="4" id="KW-1133">Transmembrane helix</keyword>
<dbReference type="Gene3D" id="1.10.510.10">
    <property type="entry name" value="Transferase(Phosphotransferase) domain 1"/>
    <property type="match status" value="1"/>
</dbReference>
<dbReference type="GO" id="GO:0016020">
    <property type="term" value="C:membrane"/>
    <property type="evidence" value="ECO:0007669"/>
    <property type="project" value="UniProtKB-SubCell"/>
</dbReference>
<feature type="chain" id="PRO_5042915086" description="Protein kinase domain-containing protein" evidence="6">
    <location>
        <begin position="23"/>
        <end position="254"/>
    </location>
</feature>
<dbReference type="Gene3D" id="3.30.200.20">
    <property type="entry name" value="Phosphorylase Kinase, domain 1"/>
    <property type="match status" value="1"/>
</dbReference>
<keyword evidence="9" id="KW-1185">Reference proteome</keyword>
<evidence type="ECO:0000313" key="8">
    <source>
        <dbReference type="EMBL" id="WVZ66315.1"/>
    </source>
</evidence>
<dbReference type="InterPro" id="IPR008271">
    <property type="entry name" value="Ser/Thr_kinase_AS"/>
</dbReference>
<evidence type="ECO:0000256" key="5">
    <source>
        <dbReference type="ARBA" id="ARBA00023136"/>
    </source>
</evidence>
<dbReference type="SMART" id="SM00219">
    <property type="entry name" value="TyrKc"/>
    <property type="match status" value="1"/>
</dbReference>
<organism evidence="8 9">
    <name type="scientific">Paspalum notatum var. saurae</name>
    <dbReference type="NCBI Taxonomy" id="547442"/>
    <lineage>
        <taxon>Eukaryota</taxon>
        <taxon>Viridiplantae</taxon>
        <taxon>Streptophyta</taxon>
        <taxon>Embryophyta</taxon>
        <taxon>Tracheophyta</taxon>
        <taxon>Spermatophyta</taxon>
        <taxon>Magnoliopsida</taxon>
        <taxon>Liliopsida</taxon>
        <taxon>Poales</taxon>
        <taxon>Poaceae</taxon>
        <taxon>PACMAD clade</taxon>
        <taxon>Panicoideae</taxon>
        <taxon>Andropogonodae</taxon>
        <taxon>Paspaleae</taxon>
        <taxon>Paspalinae</taxon>
        <taxon>Paspalum</taxon>
    </lineage>
</organism>
<dbReference type="PROSITE" id="PS00108">
    <property type="entry name" value="PROTEIN_KINASE_ST"/>
    <property type="match status" value="1"/>
</dbReference>
<accession>A0AAQ3T4N6</accession>
<evidence type="ECO:0000256" key="6">
    <source>
        <dbReference type="SAM" id="SignalP"/>
    </source>
</evidence>
<feature type="domain" description="Protein kinase" evidence="7">
    <location>
        <begin position="40"/>
        <end position="254"/>
    </location>
</feature>
<protein>
    <recommendedName>
        <fullName evidence="7">Protein kinase domain-containing protein</fullName>
    </recommendedName>
</protein>
<comment type="subcellular location">
    <subcellularLocation>
        <location evidence="1">Membrane</location>
        <topology evidence="1">Single-pass membrane protein</topology>
    </subcellularLocation>
</comment>
<dbReference type="GO" id="GO:0005524">
    <property type="term" value="F:ATP binding"/>
    <property type="evidence" value="ECO:0007669"/>
    <property type="project" value="InterPro"/>
</dbReference>
<keyword evidence="2" id="KW-0812">Transmembrane</keyword>
<evidence type="ECO:0000256" key="3">
    <source>
        <dbReference type="ARBA" id="ARBA00022729"/>
    </source>
</evidence>
<proteinExistence type="predicted"/>
<evidence type="ECO:0000256" key="2">
    <source>
        <dbReference type="ARBA" id="ARBA00022692"/>
    </source>
</evidence>
<evidence type="ECO:0000259" key="7">
    <source>
        <dbReference type="PROSITE" id="PS50011"/>
    </source>
</evidence>
<keyword evidence="3 6" id="KW-0732">Signal</keyword>
<keyword evidence="5" id="KW-0472">Membrane</keyword>
<dbReference type="PANTHER" id="PTHR47974:SF19">
    <property type="entry name" value="RECEPTOR-LIKE SERINE_THREONINE-PROTEIN KINASE"/>
    <property type="match status" value="1"/>
</dbReference>
<evidence type="ECO:0000256" key="4">
    <source>
        <dbReference type="ARBA" id="ARBA00022989"/>
    </source>
</evidence>
<dbReference type="InterPro" id="IPR020635">
    <property type="entry name" value="Tyr_kinase_cat_dom"/>
</dbReference>
<dbReference type="PROSITE" id="PS50011">
    <property type="entry name" value="PROTEIN_KINASE_DOM"/>
    <property type="match status" value="1"/>
</dbReference>
<dbReference type="SUPFAM" id="SSF56112">
    <property type="entry name" value="Protein kinase-like (PK-like)"/>
    <property type="match status" value="1"/>
</dbReference>
<gene>
    <name evidence="8" type="ORF">U9M48_015555</name>
</gene>
<dbReference type="GO" id="GO:0004713">
    <property type="term" value="F:protein tyrosine kinase activity"/>
    <property type="evidence" value="ECO:0007669"/>
    <property type="project" value="InterPro"/>
</dbReference>
<feature type="signal peptide" evidence="6">
    <location>
        <begin position="1"/>
        <end position="22"/>
    </location>
</feature>
<dbReference type="InterPro" id="IPR011009">
    <property type="entry name" value="Kinase-like_dom_sf"/>
</dbReference>
<dbReference type="Proteomes" id="UP001341281">
    <property type="component" value="Chromosome 03"/>
</dbReference>
<sequence>MENGIFLQLCVTYILYVGLSESAGQVLMSNASACQASFLKDTAQRNSQIYWGKVVLVQTSVFKGLHPDSKPVAVKKLQGMKQGEKQFHTEVRALGKIQHINLVCLSDARLFKDEKILDWNTRFLVIIILGVAKRLLSYLQDECHDCIIHCDIKSENVLVGADFSPKLSEFGLTKLMDRHFSRALAYIRGKNGLEKEFRIDGERNHKRDKKFATRWMPNLPLTSGSLGEDWKRILKKQGIRGEPGIAWSRVDQGD</sequence>
<reference evidence="8 9" key="1">
    <citation type="submission" date="2024-02" db="EMBL/GenBank/DDBJ databases">
        <title>High-quality chromosome-scale genome assembly of Pensacola bahiagrass (Paspalum notatum Flugge var. saurae).</title>
        <authorList>
            <person name="Vega J.M."/>
            <person name="Podio M."/>
            <person name="Orjuela J."/>
            <person name="Siena L.A."/>
            <person name="Pessino S.C."/>
            <person name="Combes M.C."/>
            <person name="Mariac C."/>
            <person name="Albertini E."/>
            <person name="Pupilli F."/>
            <person name="Ortiz J.P.A."/>
            <person name="Leblanc O."/>
        </authorList>
    </citation>
    <scope>NUCLEOTIDE SEQUENCE [LARGE SCALE GENOMIC DNA]</scope>
    <source>
        <strain evidence="8">R1</strain>
        <tissue evidence="8">Leaf</tissue>
    </source>
</reference>
<dbReference type="PANTHER" id="PTHR47974">
    <property type="entry name" value="OS07G0415500 PROTEIN"/>
    <property type="match status" value="1"/>
</dbReference>
<evidence type="ECO:0000256" key="1">
    <source>
        <dbReference type="ARBA" id="ARBA00004167"/>
    </source>
</evidence>
<dbReference type="EMBL" id="CP144747">
    <property type="protein sequence ID" value="WVZ66315.1"/>
    <property type="molecule type" value="Genomic_DNA"/>
</dbReference>
<name>A0AAQ3T4N6_PASNO</name>